<keyword evidence="3" id="KW-1185">Reference proteome</keyword>
<dbReference type="Proteomes" id="UP000319004">
    <property type="component" value="Chromosome"/>
</dbReference>
<proteinExistence type="predicted"/>
<dbReference type="SUPFAM" id="SSF55464">
    <property type="entry name" value="Origin of replication-binding domain, RBD-like"/>
    <property type="match status" value="1"/>
</dbReference>
<gene>
    <name evidence="2" type="primary">traI_2</name>
    <name evidence="2" type="ORF">Enr13x_36740</name>
</gene>
<protein>
    <submittedName>
        <fullName evidence="2">Multifunctional conjugation protein TraI</fullName>
    </submittedName>
</protein>
<dbReference type="RefSeq" id="WP_145388154.1">
    <property type="nucleotide sequence ID" value="NZ_CP037423.1"/>
</dbReference>
<sequence>MLSATTIYNANYWLDLAKTQYYTQGGEPPGYYLGRGADALGYEGNVGKDELRNLMKGFGKNGEKLVQNAGKTRHQGYDFCFSAPKSVSVFYAASDRGIQNVIRDCQKEAVNAAIAYVEDAALFTRRGKGGQEIERATAIGAAFEHITSRAGDPQLHTHVLLANACVREDGTTGTFYGRVKKDQNGKVVLAENPLFDHIKAAGAIYRLELATKLQESLRVEVVRDRFSFELNAVPESVIETYSKRSQEIDDFMQEHKLAGSHSSQLANLQTRTKKQEVNRQELDSTWKQELNECGLNPLWAKLQTEQYLPFERTKPLHASEAIQEASTALTQEHGAFRESQLVERLANESIGTLRTYQELKSSVDTAILGTEIEGIDDPSELVSLGIEKFERLLTDKTHFELEHRMCGLLEEHAKDRSHKIGPDLREQAIRNTEDRTGVRYNRDYLSALLYLTIGNVPGRDVGATRVLIGDAGSGKTTLLATARDAFERAGYRVVGAAIAGKAADELTSKAGIQSTTVSKWFHELAKSDGKRALDAVQHLGRMAARTVNGKDWWHLDNPCFLDENTVLVIDEAGMTDTPQLSKLYEKAVEAGSLVIWSGDDKQCQAIGHGGFFSLAAQATDAARLTGNYRQVSEEDKELVKLAAAGDARGVIENLHERDRLRLSKEKEDSRTKLVEEWKMKGIRSPKEHQILVSTNEDRLAVNEACQKERQNIVKRKIGVGFRNHENQTIFRGDRVVIRENLILSGQFQSGFNYLFEKAKHFVTQEREAVQRVRNGQTGTVVAVNPFTKEYSLKMDDGRFITLPSEIRDQNRKNIFGDYHTDIFGRDRTRKVKVSLGYALTTHLSQGSEYKHSYVLTGGRMQDRELSYVQLSRGTHSTKVYATEREAGMEICLREKRKEAIRQHDTPKIEELEKLIVAASEHRETKVENSLLAKRLAASHKKEFASSKCPENQPPLDDKEELRIKEEQRRAVLREGLRI</sequence>
<dbReference type="InterPro" id="IPR014862">
    <property type="entry name" value="TrwC"/>
</dbReference>
<name>A0A518HSM2_9BACT</name>
<organism evidence="2 3">
    <name type="scientific">Stieleria neptunia</name>
    <dbReference type="NCBI Taxonomy" id="2527979"/>
    <lineage>
        <taxon>Bacteria</taxon>
        <taxon>Pseudomonadati</taxon>
        <taxon>Planctomycetota</taxon>
        <taxon>Planctomycetia</taxon>
        <taxon>Pirellulales</taxon>
        <taxon>Pirellulaceae</taxon>
        <taxon>Stieleria</taxon>
    </lineage>
</organism>
<dbReference type="Gene3D" id="2.30.30.940">
    <property type="match status" value="1"/>
</dbReference>
<dbReference type="EMBL" id="CP037423">
    <property type="protein sequence ID" value="QDV43814.1"/>
    <property type="molecule type" value="Genomic_DNA"/>
</dbReference>
<dbReference type="Gene3D" id="3.40.50.300">
    <property type="entry name" value="P-loop containing nucleotide triphosphate hydrolases"/>
    <property type="match status" value="2"/>
</dbReference>
<evidence type="ECO:0000259" key="1">
    <source>
        <dbReference type="Pfam" id="PF08751"/>
    </source>
</evidence>
<dbReference type="AlphaFoldDB" id="A0A518HSM2"/>
<dbReference type="OrthoDB" id="1826980at2"/>
<dbReference type="NCBIfam" id="TIGR02686">
    <property type="entry name" value="relax_trwC"/>
    <property type="match status" value="1"/>
</dbReference>
<dbReference type="KEGG" id="snep:Enr13x_36740"/>
<dbReference type="CDD" id="cd18809">
    <property type="entry name" value="SF1_C_RecD"/>
    <property type="match status" value="1"/>
</dbReference>
<dbReference type="Pfam" id="PF08751">
    <property type="entry name" value="TrwC"/>
    <property type="match status" value="1"/>
</dbReference>
<evidence type="ECO:0000313" key="2">
    <source>
        <dbReference type="EMBL" id="QDV43814.1"/>
    </source>
</evidence>
<dbReference type="InterPro" id="IPR027417">
    <property type="entry name" value="P-loop_NTPase"/>
</dbReference>
<dbReference type="InterPro" id="IPR014059">
    <property type="entry name" value="TraI/TrwC_relax"/>
</dbReference>
<dbReference type="SUPFAM" id="SSF52540">
    <property type="entry name" value="P-loop containing nucleoside triphosphate hydrolases"/>
    <property type="match status" value="2"/>
</dbReference>
<evidence type="ECO:0000313" key="3">
    <source>
        <dbReference type="Proteomes" id="UP000319004"/>
    </source>
</evidence>
<feature type="domain" description="TrwC relaxase" evidence="1">
    <location>
        <begin position="12"/>
        <end position="292"/>
    </location>
</feature>
<dbReference type="NCBIfam" id="NF041492">
    <property type="entry name" value="MobF"/>
    <property type="match status" value="1"/>
</dbReference>
<reference evidence="2 3" key="1">
    <citation type="submission" date="2019-03" db="EMBL/GenBank/DDBJ databases">
        <title>Deep-cultivation of Planctomycetes and their phenomic and genomic characterization uncovers novel biology.</title>
        <authorList>
            <person name="Wiegand S."/>
            <person name="Jogler M."/>
            <person name="Boedeker C."/>
            <person name="Pinto D."/>
            <person name="Vollmers J."/>
            <person name="Rivas-Marin E."/>
            <person name="Kohn T."/>
            <person name="Peeters S.H."/>
            <person name="Heuer A."/>
            <person name="Rast P."/>
            <person name="Oberbeckmann S."/>
            <person name="Bunk B."/>
            <person name="Jeske O."/>
            <person name="Meyerdierks A."/>
            <person name="Storesund J.E."/>
            <person name="Kallscheuer N."/>
            <person name="Luecker S."/>
            <person name="Lage O.M."/>
            <person name="Pohl T."/>
            <person name="Merkel B.J."/>
            <person name="Hornburger P."/>
            <person name="Mueller R.-W."/>
            <person name="Bruemmer F."/>
            <person name="Labrenz M."/>
            <person name="Spormann A.M."/>
            <person name="Op den Camp H."/>
            <person name="Overmann J."/>
            <person name="Amann R."/>
            <person name="Jetten M.S.M."/>
            <person name="Mascher T."/>
            <person name="Medema M.H."/>
            <person name="Devos D.P."/>
            <person name="Kaster A.-K."/>
            <person name="Ovreas L."/>
            <person name="Rohde M."/>
            <person name="Galperin M.Y."/>
            <person name="Jogler C."/>
        </authorList>
    </citation>
    <scope>NUCLEOTIDE SEQUENCE [LARGE SCALE GENOMIC DNA]</scope>
    <source>
        <strain evidence="2 3">Enr13</strain>
    </source>
</reference>
<dbReference type="Pfam" id="PF13604">
    <property type="entry name" value="AAA_30"/>
    <property type="match status" value="1"/>
</dbReference>
<accession>A0A518HSM2</accession>